<organism evidence="1 2">
    <name type="scientific">Arachnia propionica</name>
    <dbReference type="NCBI Taxonomy" id="1750"/>
    <lineage>
        <taxon>Bacteria</taxon>
        <taxon>Bacillati</taxon>
        <taxon>Actinomycetota</taxon>
        <taxon>Actinomycetes</taxon>
        <taxon>Propionibacteriales</taxon>
        <taxon>Propionibacteriaceae</taxon>
        <taxon>Arachnia</taxon>
    </lineage>
</organism>
<proteinExistence type="predicted"/>
<dbReference type="OrthoDB" id="9860668at2"/>
<evidence type="ECO:0000313" key="1">
    <source>
        <dbReference type="EMBL" id="RRD50698.1"/>
    </source>
</evidence>
<accession>A0A3P1WXP5</accession>
<sequence length="171" mass="19022">MMPDVVWLQRLLQNRFDVLDDDETLVGQVLPDAAANRDLSVVDPAARTLFQLTRHLDWGHTFEMALPNDDLLATLHQEFADTTLTMGDGAVLDVIARSLGSEFEVLDPSGELLAFIARRRCPGRHHLDPEAHRIGFAATTPHEQRLAILGTVIVLDLIRAEGARFLARNLP</sequence>
<dbReference type="EMBL" id="RQYT01000004">
    <property type="protein sequence ID" value="RRD50698.1"/>
    <property type="molecule type" value="Genomic_DNA"/>
</dbReference>
<evidence type="ECO:0000313" key="2">
    <source>
        <dbReference type="Proteomes" id="UP000280935"/>
    </source>
</evidence>
<protein>
    <submittedName>
        <fullName evidence="1">Uncharacterized protein</fullName>
    </submittedName>
</protein>
<gene>
    <name evidence="1" type="ORF">EII35_02905</name>
</gene>
<comment type="caution">
    <text evidence="1">The sequence shown here is derived from an EMBL/GenBank/DDBJ whole genome shotgun (WGS) entry which is preliminary data.</text>
</comment>
<name>A0A3P1WXP5_9ACTN</name>
<dbReference type="AlphaFoldDB" id="A0A3P1WXP5"/>
<dbReference type="RefSeq" id="WP_125226971.1">
    <property type="nucleotide sequence ID" value="NZ_RQYT01000004.1"/>
</dbReference>
<dbReference type="Proteomes" id="UP000280935">
    <property type="component" value="Unassembled WGS sequence"/>
</dbReference>
<reference evidence="1 2" key="1">
    <citation type="submission" date="2018-11" db="EMBL/GenBank/DDBJ databases">
        <title>Genomes From Bacteria Associated with the Canine Oral Cavity: a Test Case for Automated Genome-Based Taxonomic Assignment.</title>
        <authorList>
            <person name="Coil D.A."/>
            <person name="Jospin G."/>
            <person name="Darling A.E."/>
            <person name="Wallis C."/>
            <person name="Davis I.J."/>
            <person name="Harris S."/>
            <person name="Eisen J.A."/>
            <person name="Holcombe L.J."/>
            <person name="O'Flynn C."/>
        </authorList>
    </citation>
    <scope>NUCLEOTIDE SEQUENCE [LARGE SCALE GENOMIC DNA]</scope>
    <source>
        <strain evidence="1 2">OH2822_COT-296</strain>
    </source>
</reference>